<evidence type="ECO:0000256" key="1">
    <source>
        <dbReference type="ARBA" id="ARBA00022723"/>
    </source>
</evidence>
<organism evidence="6 7">
    <name type="scientific">Clytia hemisphaerica</name>
    <dbReference type="NCBI Taxonomy" id="252671"/>
    <lineage>
        <taxon>Eukaryota</taxon>
        <taxon>Metazoa</taxon>
        <taxon>Cnidaria</taxon>
        <taxon>Hydrozoa</taxon>
        <taxon>Hydroidolina</taxon>
        <taxon>Leptothecata</taxon>
        <taxon>Obeliida</taxon>
        <taxon>Clytiidae</taxon>
        <taxon>Clytia</taxon>
    </lineage>
</organism>
<feature type="compositionally biased region" description="Low complexity" evidence="4">
    <location>
        <begin position="124"/>
        <end position="143"/>
    </location>
</feature>
<dbReference type="Gene3D" id="1.10.1300.10">
    <property type="entry name" value="3'5'-cyclic nucleotide phosphodiesterase, catalytic domain"/>
    <property type="match status" value="1"/>
</dbReference>
<dbReference type="PROSITE" id="PS00126">
    <property type="entry name" value="PDEASE_I_1"/>
    <property type="match status" value="1"/>
</dbReference>
<feature type="compositionally biased region" description="Low complexity" evidence="4">
    <location>
        <begin position="342"/>
        <end position="353"/>
    </location>
</feature>
<protein>
    <recommendedName>
        <fullName evidence="3">Phosphodiesterase</fullName>
        <ecNumber evidence="3">3.1.4.-</ecNumber>
    </recommendedName>
</protein>
<feature type="compositionally biased region" description="Basic and acidic residues" evidence="4">
    <location>
        <begin position="782"/>
        <end position="791"/>
    </location>
</feature>
<keyword evidence="2 3" id="KW-0378">Hydrolase</keyword>
<dbReference type="RefSeq" id="XP_066930713.1">
    <property type="nucleotide sequence ID" value="XM_067074612.1"/>
</dbReference>
<evidence type="ECO:0000256" key="4">
    <source>
        <dbReference type="SAM" id="MobiDB-lite"/>
    </source>
</evidence>
<dbReference type="PANTHER" id="PTHR11347">
    <property type="entry name" value="CYCLIC NUCLEOTIDE PHOSPHODIESTERASE"/>
    <property type="match status" value="1"/>
</dbReference>
<evidence type="ECO:0000256" key="3">
    <source>
        <dbReference type="RuleBase" id="RU363067"/>
    </source>
</evidence>
<dbReference type="SMART" id="SM00471">
    <property type="entry name" value="HDc"/>
    <property type="match status" value="1"/>
</dbReference>
<dbReference type="GO" id="GO:0046872">
    <property type="term" value="F:metal ion binding"/>
    <property type="evidence" value="ECO:0007669"/>
    <property type="project" value="UniProtKB-KW"/>
</dbReference>
<evidence type="ECO:0000313" key="6">
    <source>
        <dbReference type="EnsemblMetazoa" id="CLYHEMP005242.1"/>
    </source>
</evidence>
<dbReference type="Proteomes" id="UP000594262">
    <property type="component" value="Unplaced"/>
</dbReference>
<dbReference type="OrthoDB" id="189220at2759"/>
<feature type="region of interest" description="Disordered" evidence="4">
    <location>
        <begin position="762"/>
        <end position="830"/>
    </location>
</feature>
<evidence type="ECO:0000259" key="5">
    <source>
        <dbReference type="PROSITE" id="PS51845"/>
    </source>
</evidence>
<keyword evidence="7" id="KW-1185">Reference proteome</keyword>
<dbReference type="SUPFAM" id="SSF109604">
    <property type="entry name" value="HD-domain/PDEase-like"/>
    <property type="match status" value="1"/>
</dbReference>
<dbReference type="AlphaFoldDB" id="A0A7M5V8A5"/>
<dbReference type="GeneID" id="136818237"/>
<keyword evidence="1 3" id="KW-0479">Metal-binding</keyword>
<feature type="region of interest" description="Disordered" evidence="4">
    <location>
        <begin position="118"/>
        <end position="213"/>
    </location>
</feature>
<feature type="compositionally biased region" description="Basic and acidic residues" evidence="4">
    <location>
        <begin position="290"/>
        <end position="307"/>
    </location>
</feature>
<dbReference type="CDD" id="cd00077">
    <property type="entry name" value="HDc"/>
    <property type="match status" value="1"/>
</dbReference>
<dbReference type="InterPro" id="IPR002073">
    <property type="entry name" value="PDEase_catalytic_dom"/>
</dbReference>
<feature type="region of interest" description="Disordered" evidence="4">
    <location>
        <begin position="1"/>
        <end position="23"/>
    </location>
</feature>
<feature type="compositionally biased region" description="Acidic residues" evidence="4">
    <location>
        <begin position="804"/>
        <end position="826"/>
    </location>
</feature>
<feature type="compositionally biased region" description="Polar residues" evidence="4">
    <location>
        <begin position="514"/>
        <end position="529"/>
    </location>
</feature>
<evidence type="ECO:0000313" key="7">
    <source>
        <dbReference type="Proteomes" id="UP000594262"/>
    </source>
</evidence>
<dbReference type="PROSITE" id="PS51845">
    <property type="entry name" value="PDEASE_I_2"/>
    <property type="match status" value="1"/>
</dbReference>
<dbReference type="EC" id="3.1.4.-" evidence="3"/>
<accession>A0A7M5V8A5</accession>
<dbReference type="InterPro" id="IPR003607">
    <property type="entry name" value="HD/PDEase_dom"/>
</dbReference>
<feature type="compositionally biased region" description="Low complexity" evidence="4">
    <location>
        <begin position="155"/>
        <end position="168"/>
    </location>
</feature>
<sequence>MESSIIQNKTRRKSLPALGGAPSARKISMSSMDLTILGEAHGMITDLLADTSLPLNVTGTLRIVADMISPLLQHSLHRQGAPLLTVLEKTKNNEDHEQVQNQPDLKDDTPLSLKQRLQRNLGVSSRRMSSSYTTTTSATGMPTIDMEYHHKKSNANKTSANSTSSPTAIKKTSSRSKSYAGALTPAERSNLLKSHSRSFSQSTSPTQSGLLRKELATSDDTIFKVEIERGKPVFFEGMDASESENETIESADEDTVKDIISLSGCTSSNNNNNNINNRTKFVLDERLEDVKETPEKEPVDTQPHKTPLETVENVEDTINETASVEPPSTLSTVEDNVEDVTSESVTTEATETTPPKRSLRKVSDTSRTLRSNSTGSVKNELKSSDSSDNLVIPASNLMRRKSSRELHMEYEIAISRDIDDMLSKVKEWDFPIFELSEKCNVLTQLAFRIFQLCDFFKTFKIAEVTFLKFFRALESGYHNIPYHNRIHAADVLHGVYYLTQHRIPGFQSDLSRRPSLTNTEQKVTPSSSPKENEIVTKKEEKFGYGCICDSVPDLELMALYVAAAMHDFDHPGRTNAFLVATLNSKALLYNDRSVLESHHAAASWSLLVTNPGLNFLSTLDSADFKRFRFIVIEEILSTDLKKHFDFLTEWNAKISDQGGGLNFSSEADRLLLGQMAIKIADISGPSKEWDLHYRWTERIIEEFYQQGEDEMTLGMPTSAYMDRSSPQVPQLQASFIKHLVQPLYIAYEKAGILPGEWVEIEDGDEEEDDDSESDASGEEGDQPPKESDKTKFTMNGPTSTQAVEAEEDSTKDESTEEIDSSTEDADGDKKAIFCVMSDNIKRNYEKWLRIIEEEKEENGENGEEEPENDDT</sequence>
<comment type="cofactor">
    <cofactor evidence="3">
        <name>a divalent metal cation</name>
        <dbReference type="ChEBI" id="CHEBI:60240"/>
    </cofactor>
    <text evidence="3">Binds 2 divalent metal cations per subunit. Site 1 may preferentially bind zinc ions, while site 2 has a preference for magnesium and/or manganese ions.</text>
</comment>
<feature type="region of interest" description="Disordered" evidence="4">
    <location>
        <begin position="509"/>
        <end position="533"/>
    </location>
</feature>
<comment type="similarity">
    <text evidence="3">Belongs to the cyclic nucleotide phosphodiesterase family.</text>
</comment>
<dbReference type="InterPro" id="IPR036971">
    <property type="entry name" value="PDEase_catalytic_dom_sf"/>
</dbReference>
<feature type="domain" description="PDEase" evidence="5">
    <location>
        <begin position="410"/>
        <end position="854"/>
    </location>
</feature>
<feature type="compositionally biased region" description="Polar residues" evidence="4">
    <location>
        <begin position="319"/>
        <end position="334"/>
    </location>
</feature>
<feature type="compositionally biased region" description="Polar residues" evidence="4">
    <location>
        <begin position="792"/>
        <end position="802"/>
    </location>
</feature>
<dbReference type="GO" id="GO:0007165">
    <property type="term" value="P:signal transduction"/>
    <property type="evidence" value="ECO:0007669"/>
    <property type="project" value="InterPro"/>
</dbReference>
<name>A0A7M5V8A5_9CNID</name>
<evidence type="ECO:0000256" key="2">
    <source>
        <dbReference type="ARBA" id="ARBA00022801"/>
    </source>
</evidence>
<reference evidence="6" key="1">
    <citation type="submission" date="2021-01" db="UniProtKB">
        <authorList>
            <consortium name="EnsemblMetazoa"/>
        </authorList>
    </citation>
    <scope>IDENTIFICATION</scope>
</reference>
<proteinExistence type="inferred from homology"/>
<dbReference type="Pfam" id="PF00233">
    <property type="entry name" value="PDEase_I"/>
    <property type="match status" value="1"/>
</dbReference>
<dbReference type="InterPro" id="IPR023174">
    <property type="entry name" value="PDEase_CS"/>
</dbReference>
<feature type="region of interest" description="Disordered" evidence="4">
    <location>
        <begin position="290"/>
        <end position="386"/>
    </location>
</feature>
<dbReference type="GO" id="GO:0004114">
    <property type="term" value="F:3',5'-cyclic-nucleotide phosphodiesterase activity"/>
    <property type="evidence" value="ECO:0007669"/>
    <property type="project" value="InterPro"/>
</dbReference>
<dbReference type="EnsemblMetazoa" id="CLYHEMT005242.1">
    <property type="protein sequence ID" value="CLYHEMP005242.1"/>
    <property type="gene ID" value="CLYHEMG005242"/>
</dbReference>
<feature type="compositionally biased region" description="Polar residues" evidence="4">
    <location>
        <begin position="191"/>
        <end position="209"/>
    </location>
</feature>
<feature type="compositionally biased region" description="Polar residues" evidence="4">
    <location>
        <begin position="365"/>
        <end position="377"/>
    </location>
</feature>
<feature type="compositionally biased region" description="Acidic residues" evidence="4">
    <location>
        <begin position="762"/>
        <end position="781"/>
    </location>
</feature>